<dbReference type="STRING" id="8010.ENSELUP00000011479"/>
<dbReference type="GeneTree" id="ENSGT00970000193522"/>
<dbReference type="Gene3D" id="2.40.50.40">
    <property type="match status" value="1"/>
</dbReference>
<evidence type="ECO:0000259" key="5">
    <source>
        <dbReference type="SMART" id="SM00199"/>
    </source>
</evidence>
<accession>A0A3P8Y6V1</accession>
<dbReference type="InterPro" id="IPR039809">
    <property type="entry name" value="Chemokine_b/g/d"/>
</dbReference>
<reference evidence="6" key="4">
    <citation type="submission" date="2025-09" db="UniProtKB">
        <authorList>
            <consortium name="Ensembl"/>
        </authorList>
    </citation>
    <scope>IDENTIFICATION</scope>
</reference>
<reference evidence="6" key="2">
    <citation type="submission" date="2020-02" db="EMBL/GenBank/DDBJ databases">
        <title>Esox lucius (northern pike) genome, fEsoLuc1, primary haplotype.</title>
        <authorList>
            <person name="Myers G."/>
            <person name="Karagic N."/>
            <person name="Meyer A."/>
            <person name="Pippel M."/>
            <person name="Reichard M."/>
            <person name="Winkler S."/>
            <person name="Tracey A."/>
            <person name="Sims Y."/>
            <person name="Howe K."/>
            <person name="Rhie A."/>
            <person name="Formenti G."/>
            <person name="Durbin R."/>
            <person name="Fedrigo O."/>
            <person name="Jarvis E.D."/>
        </authorList>
    </citation>
    <scope>NUCLEOTIDE SEQUENCE [LARGE SCALE GENOMIC DNA]</scope>
</reference>
<sequence length="131" mass="14824">MSALRTQTTTEARQQRKRQIFETSQTIMKTICLTLALLLLTVFHSYAAPHGMEASPTSCCFQFATMRVPLNKIVSIKKTDNNCLLPALIVTTVRDRVICYELTEPWVQKAMHQLKSATHPTAVSRSRSQWG</sequence>
<dbReference type="GO" id="GO:0006955">
    <property type="term" value="P:immune response"/>
    <property type="evidence" value="ECO:0007669"/>
    <property type="project" value="InterPro"/>
</dbReference>
<keyword evidence="4" id="KW-0732">Signal</keyword>
<dbReference type="Bgee" id="ENSELUG00000011863">
    <property type="expression patterns" value="Expressed in pharyngeal gill and 13 other cell types or tissues"/>
</dbReference>
<keyword evidence="3" id="KW-0964">Secreted</keyword>
<dbReference type="OMA" id="CDQFSNN"/>
<evidence type="ECO:0000256" key="3">
    <source>
        <dbReference type="ARBA" id="ARBA00022525"/>
    </source>
</evidence>
<proteinExistence type="predicted"/>
<name>A0A3P8Y6V1_ESOLU</name>
<evidence type="ECO:0000256" key="1">
    <source>
        <dbReference type="ARBA" id="ARBA00004613"/>
    </source>
</evidence>
<dbReference type="Proteomes" id="UP000265140">
    <property type="component" value="Chromosome 19"/>
</dbReference>
<evidence type="ECO:0000256" key="2">
    <source>
        <dbReference type="ARBA" id="ARBA00022514"/>
    </source>
</evidence>
<keyword evidence="2" id="KW-0202">Cytokine</keyword>
<keyword evidence="7" id="KW-1185">Reference proteome</keyword>
<dbReference type="PANTHER" id="PTHR12015:SF183">
    <property type="entry name" value="C-C MOTIF CHEMOKINE 3"/>
    <property type="match status" value="1"/>
</dbReference>
<feature type="domain" description="Chemokine interleukin-8-like" evidence="5">
    <location>
        <begin position="56"/>
        <end position="114"/>
    </location>
</feature>
<protein>
    <submittedName>
        <fullName evidence="6">C-C motif chemokine ligand 22</fullName>
    </submittedName>
</protein>
<dbReference type="PANTHER" id="PTHR12015">
    <property type="entry name" value="SMALL INDUCIBLE CYTOKINE A"/>
    <property type="match status" value="1"/>
</dbReference>
<reference evidence="7" key="1">
    <citation type="journal article" date="2014" name="PLoS ONE">
        <title>The genome and linkage map of the northern pike (Esox lucius): conserved synteny revealed between the salmonid sister group and the Neoteleostei.</title>
        <authorList>
            <person name="Rondeau E.B."/>
            <person name="Minkley D.R."/>
            <person name="Leong J.S."/>
            <person name="Messmer A.M."/>
            <person name="Jantzen J.R."/>
            <person name="von Schalburg K.R."/>
            <person name="Lemon C."/>
            <person name="Bird N.H."/>
            <person name="Koop B.F."/>
        </authorList>
    </citation>
    <scope>NUCLEOTIDE SEQUENCE</scope>
</reference>
<dbReference type="InterPro" id="IPR036048">
    <property type="entry name" value="Interleukin_8-like_sf"/>
</dbReference>
<dbReference type="SMART" id="SM00199">
    <property type="entry name" value="SCY"/>
    <property type="match status" value="1"/>
</dbReference>
<organism evidence="6 7">
    <name type="scientific">Esox lucius</name>
    <name type="common">Northern pike</name>
    <dbReference type="NCBI Taxonomy" id="8010"/>
    <lineage>
        <taxon>Eukaryota</taxon>
        <taxon>Metazoa</taxon>
        <taxon>Chordata</taxon>
        <taxon>Craniata</taxon>
        <taxon>Vertebrata</taxon>
        <taxon>Euteleostomi</taxon>
        <taxon>Actinopterygii</taxon>
        <taxon>Neopterygii</taxon>
        <taxon>Teleostei</taxon>
        <taxon>Protacanthopterygii</taxon>
        <taxon>Esociformes</taxon>
        <taxon>Esocidae</taxon>
        <taxon>Esox</taxon>
    </lineage>
</organism>
<evidence type="ECO:0000313" key="6">
    <source>
        <dbReference type="Ensembl" id="ENSELUP00000011479.2"/>
    </source>
</evidence>
<dbReference type="GO" id="GO:0008009">
    <property type="term" value="F:chemokine activity"/>
    <property type="evidence" value="ECO:0007669"/>
    <property type="project" value="InterPro"/>
</dbReference>
<evidence type="ECO:0000256" key="4">
    <source>
        <dbReference type="ARBA" id="ARBA00022729"/>
    </source>
</evidence>
<dbReference type="CDD" id="cd00272">
    <property type="entry name" value="Chemokine_CC"/>
    <property type="match status" value="1"/>
</dbReference>
<dbReference type="AlphaFoldDB" id="A0A3P8Y6V1"/>
<dbReference type="Pfam" id="PF00048">
    <property type="entry name" value="IL8"/>
    <property type="match status" value="1"/>
</dbReference>
<dbReference type="GO" id="GO:0005615">
    <property type="term" value="C:extracellular space"/>
    <property type="evidence" value="ECO:0007669"/>
    <property type="project" value="UniProtKB-KW"/>
</dbReference>
<dbReference type="InterPro" id="IPR001811">
    <property type="entry name" value="Chemokine_IL8-like_dom"/>
</dbReference>
<dbReference type="SUPFAM" id="SSF54117">
    <property type="entry name" value="Interleukin 8-like chemokines"/>
    <property type="match status" value="1"/>
</dbReference>
<comment type="subcellular location">
    <subcellularLocation>
        <location evidence="1">Secreted</location>
    </subcellularLocation>
</comment>
<evidence type="ECO:0000313" key="7">
    <source>
        <dbReference type="Proteomes" id="UP000265140"/>
    </source>
</evidence>
<dbReference type="Ensembl" id="ENSELUT00000000383.3">
    <property type="protein sequence ID" value="ENSELUP00000011479.2"/>
    <property type="gene ID" value="ENSELUG00000011863.3"/>
</dbReference>
<reference evidence="6" key="3">
    <citation type="submission" date="2025-08" db="UniProtKB">
        <authorList>
            <consortium name="Ensembl"/>
        </authorList>
    </citation>
    <scope>IDENTIFICATION</scope>
</reference>